<gene>
    <name evidence="1" type="ORF">HHK36_015486</name>
</gene>
<comment type="caution">
    <text evidence="1">The sequence shown here is derived from an EMBL/GenBank/DDBJ whole genome shotgun (WGS) entry which is preliminary data.</text>
</comment>
<dbReference type="EMBL" id="JABCRI010000010">
    <property type="protein sequence ID" value="KAF8399617.1"/>
    <property type="molecule type" value="Genomic_DNA"/>
</dbReference>
<accession>A0A835DG75</accession>
<keyword evidence="2" id="KW-1185">Reference proteome</keyword>
<sequence>MKVSEALAMAIRNVLEHSKKFHLEPADLYQSLRILKDMGCSDVTSTRLFEEFPRRIMMKRHKLELVRRIEFLKGIVILWNEIDRVFVISFREF</sequence>
<dbReference type="OrthoDB" id="637682at2759"/>
<evidence type="ECO:0000313" key="2">
    <source>
        <dbReference type="Proteomes" id="UP000655225"/>
    </source>
</evidence>
<dbReference type="Proteomes" id="UP000655225">
    <property type="component" value="Unassembled WGS sequence"/>
</dbReference>
<proteinExistence type="predicted"/>
<reference evidence="1 2" key="1">
    <citation type="submission" date="2020-04" db="EMBL/GenBank/DDBJ databases">
        <title>Plant Genome Project.</title>
        <authorList>
            <person name="Zhang R.-G."/>
        </authorList>
    </citation>
    <scope>NUCLEOTIDE SEQUENCE [LARGE SCALE GENOMIC DNA]</scope>
    <source>
        <strain evidence="1">YNK0</strain>
        <tissue evidence="1">Leaf</tissue>
    </source>
</reference>
<name>A0A835DG75_TETSI</name>
<protein>
    <submittedName>
        <fullName evidence="1">Uncharacterized protein</fullName>
    </submittedName>
</protein>
<organism evidence="1 2">
    <name type="scientific">Tetracentron sinense</name>
    <name type="common">Spur-leaf</name>
    <dbReference type="NCBI Taxonomy" id="13715"/>
    <lineage>
        <taxon>Eukaryota</taxon>
        <taxon>Viridiplantae</taxon>
        <taxon>Streptophyta</taxon>
        <taxon>Embryophyta</taxon>
        <taxon>Tracheophyta</taxon>
        <taxon>Spermatophyta</taxon>
        <taxon>Magnoliopsida</taxon>
        <taxon>Trochodendrales</taxon>
        <taxon>Trochodendraceae</taxon>
        <taxon>Tetracentron</taxon>
    </lineage>
</organism>
<evidence type="ECO:0000313" key="1">
    <source>
        <dbReference type="EMBL" id="KAF8399617.1"/>
    </source>
</evidence>
<dbReference type="AlphaFoldDB" id="A0A835DG75"/>